<reference evidence="7" key="1">
    <citation type="journal article" date="2023" name="Nat. Commun.">
        <title>Diploid and tetraploid genomes of Acorus and the evolution of monocots.</title>
        <authorList>
            <person name="Ma L."/>
            <person name="Liu K.W."/>
            <person name="Li Z."/>
            <person name="Hsiao Y.Y."/>
            <person name="Qi Y."/>
            <person name="Fu T."/>
            <person name="Tang G.D."/>
            <person name="Zhang D."/>
            <person name="Sun W.H."/>
            <person name="Liu D.K."/>
            <person name="Li Y."/>
            <person name="Chen G.Z."/>
            <person name="Liu X.D."/>
            <person name="Liao X.Y."/>
            <person name="Jiang Y.T."/>
            <person name="Yu X."/>
            <person name="Hao Y."/>
            <person name="Huang J."/>
            <person name="Zhao X.W."/>
            <person name="Ke S."/>
            <person name="Chen Y.Y."/>
            <person name="Wu W.L."/>
            <person name="Hsu J.L."/>
            <person name="Lin Y.F."/>
            <person name="Huang M.D."/>
            <person name="Li C.Y."/>
            <person name="Huang L."/>
            <person name="Wang Z.W."/>
            <person name="Zhao X."/>
            <person name="Zhong W.Y."/>
            <person name="Peng D.H."/>
            <person name="Ahmad S."/>
            <person name="Lan S."/>
            <person name="Zhang J.S."/>
            <person name="Tsai W.C."/>
            <person name="Van de Peer Y."/>
            <person name="Liu Z.J."/>
        </authorList>
    </citation>
    <scope>NUCLEOTIDE SEQUENCE</scope>
    <source>
        <strain evidence="7">CP</strain>
    </source>
</reference>
<dbReference type="SUPFAM" id="SSF81606">
    <property type="entry name" value="PP2C-like"/>
    <property type="match status" value="1"/>
</dbReference>
<protein>
    <recommendedName>
        <fullName evidence="1">protein-serine/threonine phosphatase</fullName>
        <ecNumber evidence="1">3.1.3.16</ecNumber>
    </recommendedName>
</protein>
<evidence type="ECO:0000259" key="6">
    <source>
        <dbReference type="PROSITE" id="PS51746"/>
    </source>
</evidence>
<comment type="caution">
    <text evidence="7">The sequence shown here is derived from an EMBL/GenBank/DDBJ whole genome shotgun (WGS) entry which is preliminary data.</text>
</comment>
<evidence type="ECO:0000256" key="3">
    <source>
        <dbReference type="ARBA" id="ARBA00022912"/>
    </source>
</evidence>
<dbReference type="InterPro" id="IPR001932">
    <property type="entry name" value="PPM-type_phosphatase-like_dom"/>
</dbReference>
<evidence type="ECO:0000256" key="5">
    <source>
        <dbReference type="ARBA" id="ARBA00048336"/>
    </source>
</evidence>
<dbReference type="Gene3D" id="3.60.40.10">
    <property type="entry name" value="PPM-type phosphatase domain"/>
    <property type="match status" value="1"/>
</dbReference>
<evidence type="ECO:0000256" key="1">
    <source>
        <dbReference type="ARBA" id="ARBA00013081"/>
    </source>
</evidence>
<dbReference type="SMART" id="SM00332">
    <property type="entry name" value="PP2Cc"/>
    <property type="match status" value="1"/>
</dbReference>
<keyword evidence="2" id="KW-0378">Hydrolase</keyword>
<evidence type="ECO:0000313" key="8">
    <source>
        <dbReference type="Proteomes" id="UP001180020"/>
    </source>
</evidence>
<dbReference type="EC" id="3.1.3.16" evidence="1"/>
<reference evidence="7" key="2">
    <citation type="submission" date="2023-06" db="EMBL/GenBank/DDBJ databases">
        <authorList>
            <person name="Ma L."/>
            <person name="Liu K.-W."/>
            <person name="Li Z."/>
            <person name="Hsiao Y.-Y."/>
            <person name="Qi Y."/>
            <person name="Fu T."/>
            <person name="Tang G."/>
            <person name="Zhang D."/>
            <person name="Sun W.-H."/>
            <person name="Liu D.-K."/>
            <person name="Li Y."/>
            <person name="Chen G.-Z."/>
            <person name="Liu X.-D."/>
            <person name="Liao X.-Y."/>
            <person name="Jiang Y.-T."/>
            <person name="Yu X."/>
            <person name="Hao Y."/>
            <person name="Huang J."/>
            <person name="Zhao X.-W."/>
            <person name="Ke S."/>
            <person name="Chen Y.-Y."/>
            <person name="Wu W.-L."/>
            <person name="Hsu J.-L."/>
            <person name="Lin Y.-F."/>
            <person name="Huang M.-D."/>
            <person name="Li C.-Y."/>
            <person name="Huang L."/>
            <person name="Wang Z.-W."/>
            <person name="Zhao X."/>
            <person name="Zhong W.-Y."/>
            <person name="Peng D.-H."/>
            <person name="Ahmad S."/>
            <person name="Lan S."/>
            <person name="Zhang J.-S."/>
            <person name="Tsai W.-C."/>
            <person name="Van De Peer Y."/>
            <person name="Liu Z.-J."/>
        </authorList>
    </citation>
    <scope>NUCLEOTIDE SEQUENCE</scope>
    <source>
        <strain evidence="7">CP</strain>
        <tissue evidence="7">Leaves</tissue>
    </source>
</reference>
<dbReference type="Pfam" id="PF00481">
    <property type="entry name" value="PP2C"/>
    <property type="match status" value="1"/>
</dbReference>
<dbReference type="InterPro" id="IPR015655">
    <property type="entry name" value="PP2C"/>
</dbReference>
<dbReference type="Proteomes" id="UP001180020">
    <property type="component" value="Unassembled WGS sequence"/>
</dbReference>
<comment type="catalytic activity">
    <reaction evidence="5">
        <text>O-phospho-L-threonyl-[protein] + H2O = L-threonyl-[protein] + phosphate</text>
        <dbReference type="Rhea" id="RHEA:47004"/>
        <dbReference type="Rhea" id="RHEA-COMP:11060"/>
        <dbReference type="Rhea" id="RHEA-COMP:11605"/>
        <dbReference type="ChEBI" id="CHEBI:15377"/>
        <dbReference type="ChEBI" id="CHEBI:30013"/>
        <dbReference type="ChEBI" id="CHEBI:43474"/>
        <dbReference type="ChEBI" id="CHEBI:61977"/>
        <dbReference type="EC" id="3.1.3.16"/>
    </reaction>
</comment>
<dbReference type="GO" id="GO:0004722">
    <property type="term" value="F:protein serine/threonine phosphatase activity"/>
    <property type="evidence" value="ECO:0007669"/>
    <property type="project" value="UniProtKB-EC"/>
</dbReference>
<accession>A0AAV9CL83</accession>
<gene>
    <name evidence="7" type="ORF">QJS10_CPB18g02023</name>
</gene>
<sequence length="272" mass="31187">MEAPRKIHMAFKIFVPKLKGIRIRRFIPKAILSKQSPSMIGISYGQHAVEKGSHGDPTNTAEREESEAAEVWLFGVSGGPMADRVATYLQSHLFNNNLSAFQIWRRAKRTMKKAFVSTKPKLNEVEAWEALEEWGWTAMTIVNRKKFVLAEFGGYRAVVCRKGLASYVGKWYSRASRRWSFNGMFKKSSKKPKNSRLRIEEEKINAETEFIMLASDGIWQVMNIQEAVDMVWYLEDPQEAAELLAKEAIVRNSKGAISCIVIRFDRSLWKFA</sequence>
<organism evidence="7 8">
    <name type="scientific">Acorus calamus</name>
    <name type="common">Sweet flag</name>
    <dbReference type="NCBI Taxonomy" id="4465"/>
    <lineage>
        <taxon>Eukaryota</taxon>
        <taxon>Viridiplantae</taxon>
        <taxon>Streptophyta</taxon>
        <taxon>Embryophyta</taxon>
        <taxon>Tracheophyta</taxon>
        <taxon>Spermatophyta</taxon>
        <taxon>Magnoliopsida</taxon>
        <taxon>Liliopsida</taxon>
        <taxon>Acoraceae</taxon>
        <taxon>Acorus</taxon>
    </lineage>
</organism>
<dbReference type="InterPro" id="IPR036457">
    <property type="entry name" value="PPM-type-like_dom_sf"/>
</dbReference>
<keyword evidence="3" id="KW-0904">Protein phosphatase</keyword>
<evidence type="ECO:0000313" key="7">
    <source>
        <dbReference type="EMBL" id="KAK1289580.1"/>
    </source>
</evidence>
<evidence type="ECO:0000256" key="4">
    <source>
        <dbReference type="ARBA" id="ARBA00047761"/>
    </source>
</evidence>
<evidence type="ECO:0000256" key="2">
    <source>
        <dbReference type="ARBA" id="ARBA00022801"/>
    </source>
</evidence>
<dbReference type="AlphaFoldDB" id="A0AAV9CL83"/>
<comment type="catalytic activity">
    <reaction evidence="4">
        <text>O-phospho-L-seryl-[protein] + H2O = L-seryl-[protein] + phosphate</text>
        <dbReference type="Rhea" id="RHEA:20629"/>
        <dbReference type="Rhea" id="RHEA-COMP:9863"/>
        <dbReference type="Rhea" id="RHEA-COMP:11604"/>
        <dbReference type="ChEBI" id="CHEBI:15377"/>
        <dbReference type="ChEBI" id="CHEBI:29999"/>
        <dbReference type="ChEBI" id="CHEBI:43474"/>
        <dbReference type="ChEBI" id="CHEBI:83421"/>
        <dbReference type="EC" id="3.1.3.16"/>
    </reaction>
</comment>
<proteinExistence type="predicted"/>
<dbReference type="PANTHER" id="PTHR47992">
    <property type="entry name" value="PROTEIN PHOSPHATASE"/>
    <property type="match status" value="1"/>
</dbReference>
<feature type="domain" description="PPM-type phosphatase" evidence="6">
    <location>
        <begin position="53"/>
        <end position="264"/>
    </location>
</feature>
<keyword evidence="8" id="KW-1185">Reference proteome</keyword>
<dbReference type="PROSITE" id="PS51746">
    <property type="entry name" value="PPM_2"/>
    <property type="match status" value="1"/>
</dbReference>
<dbReference type="EMBL" id="JAUJYO010000018">
    <property type="protein sequence ID" value="KAK1289580.1"/>
    <property type="molecule type" value="Genomic_DNA"/>
</dbReference>
<name>A0AAV9CL83_ACOCL</name>